<dbReference type="Proteomes" id="UP000308365">
    <property type="component" value="Unassembled WGS sequence"/>
</dbReference>
<evidence type="ECO:0000256" key="1">
    <source>
        <dbReference type="SAM" id="MobiDB-lite"/>
    </source>
</evidence>
<organism evidence="2 3">
    <name type="scientific">Monodon monoceros</name>
    <name type="common">Narwhal</name>
    <name type="synonym">Ceratodon monodon</name>
    <dbReference type="NCBI Taxonomy" id="40151"/>
    <lineage>
        <taxon>Eukaryota</taxon>
        <taxon>Metazoa</taxon>
        <taxon>Chordata</taxon>
        <taxon>Craniata</taxon>
        <taxon>Vertebrata</taxon>
        <taxon>Euteleostomi</taxon>
        <taxon>Mammalia</taxon>
        <taxon>Eutheria</taxon>
        <taxon>Laurasiatheria</taxon>
        <taxon>Artiodactyla</taxon>
        <taxon>Whippomorpha</taxon>
        <taxon>Cetacea</taxon>
        <taxon>Odontoceti</taxon>
        <taxon>Monodontidae</taxon>
        <taxon>Monodon</taxon>
    </lineage>
</organism>
<proteinExistence type="predicted"/>
<gene>
    <name evidence="2" type="ORF">EI555_014779</name>
</gene>
<dbReference type="EMBL" id="RWIC01000026">
    <property type="protein sequence ID" value="TKC52471.1"/>
    <property type="molecule type" value="Genomic_DNA"/>
</dbReference>
<accession>A0A4U1FQF0</accession>
<name>A0A4U1FQF0_MONMO</name>
<feature type="compositionally biased region" description="Basic and acidic residues" evidence="1">
    <location>
        <begin position="56"/>
        <end position="80"/>
    </location>
</feature>
<comment type="caution">
    <text evidence="2">The sequence shown here is derived from an EMBL/GenBank/DDBJ whole genome shotgun (WGS) entry which is preliminary data.</text>
</comment>
<protein>
    <submittedName>
        <fullName evidence="2">Uncharacterized protein</fullName>
    </submittedName>
</protein>
<feature type="region of interest" description="Disordered" evidence="1">
    <location>
        <begin position="38"/>
        <end position="87"/>
    </location>
</feature>
<evidence type="ECO:0000313" key="3">
    <source>
        <dbReference type="Proteomes" id="UP000308365"/>
    </source>
</evidence>
<evidence type="ECO:0000313" key="2">
    <source>
        <dbReference type="EMBL" id="TKC52471.1"/>
    </source>
</evidence>
<dbReference type="AlphaFoldDB" id="A0A4U1FQF0"/>
<reference evidence="3" key="1">
    <citation type="journal article" date="2019" name="IScience">
        <title>Narwhal Genome Reveals Long-Term Low Genetic Diversity despite Current Large Abundance Size.</title>
        <authorList>
            <person name="Westbury M.V."/>
            <person name="Petersen B."/>
            <person name="Garde E."/>
            <person name="Heide-Jorgensen M.P."/>
            <person name="Lorenzen E.D."/>
        </authorList>
    </citation>
    <scope>NUCLEOTIDE SEQUENCE [LARGE SCALE GENOMIC DNA]</scope>
</reference>
<sequence length="87" mass="9924">MSLAARSLVLASATFTFVWQKGHRRLLHNSPEILNPAEQGQEWESWNIGKRKGKWRTREKDGETGGSERRRRDAGTKEEGECGAQTR</sequence>